<accession>A0A4P9VX03</accession>
<protein>
    <submittedName>
        <fullName evidence="2">Uncharacterized protein</fullName>
    </submittedName>
</protein>
<reference evidence="3" key="1">
    <citation type="journal article" date="2018" name="Nat. Microbiol.">
        <title>Leveraging single-cell genomics to expand the fungal tree of life.</title>
        <authorList>
            <person name="Ahrendt S.R."/>
            <person name="Quandt C.A."/>
            <person name="Ciobanu D."/>
            <person name="Clum A."/>
            <person name="Salamov A."/>
            <person name="Andreopoulos B."/>
            <person name="Cheng J.F."/>
            <person name="Woyke T."/>
            <person name="Pelin A."/>
            <person name="Henrissat B."/>
            <person name="Reynolds N.K."/>
            <person name="Benny G.L."/>
            <person name="Smith M.E."/>
            <person name="James T.Y."/>
            <person name="Grigoriev I.V."/>
        </authorList>
    </citation>
    <scope>NUCLEOTIDE SEQUENCE [LARGE SCALE GENOMIC DNA]</scope>
</reference>
<evidence type="ECO:0000313" key="3">
    <source>
        <dbReference type="Proteomes" id="UP000269721"/>
    </source>
</evidence>
<keyword evidence="3" id="KW-1185">Reference proteome</keyword>
<dbReference type="OrthoDB" id="2126027at2759"/>
<dbReference type="Proteomes" id="UP000269721">
    <property type="component" value="Unassembled WGS sequence"/>
</dbReference>
<gene>
    <name evidence="2" type="ORF">BDK51DRAFT_42251</name>
</gene>
<keyword evidence="1" id="KW-0175">Coiled coil</keyword>
<feature type="coiled-coil region" evidence="1">
    <location>
        <begin position="259"/>
        <end position="295"/>
    </location>
</feature>
<name>A0A4P9VX03_9FUNG</name>
<dbReference type="PANTHER" id="PTHR28457:SF1">
    <property type="entry name" value="CILIA- AND FLAGELLA-ASSOCIATED PROTEIN 119"/>
    <property type="match status" value="1"/>
</dbReference>
<sequence length="346" mass="38108">MTNWRDDLQNHVLLTMYFTNYLYAKESGFDRPQMGAFFSIIKTVLDRSVGKDRGSGVGLGGGRGRKRREAVKISLRRMLPSFQHSPSLTNAEKALPLEKSVALFKSLLLGHSQWGDQDAALFGAREVKLVMDYCINGMFQHYRIYQYVLTTEQEKQDLEVTIAIEQPPVPPRPAPSPAFSSMDFVADTSRLSVTMAPRSISRAPSILFSSGAQGGSGGSHLDLSGAFSGQPHGRATSSVTLDARDAEILPVAGWPPPLAEAMTLEAHEEEQERIRLKEEMEKAEEERRIAEEKAAAANPFDVLSPEEVKQIAADTVAAILAGVSAEFEKLLELQRTKFMQALAKTI</sequence>
<organism evidence="2 3">
    <name type="scientific">Blyttiomyces helicus</name>
    <dbReference type="NCBI Taxonomy" id="388810"/>
    <lineage>
        <taxon>Eukaryota</taxon>
        <taxon>Fungi</taxon>
        <taxon>Fungi incertae sedis</taxon>
        <taxon>Chytridiomycota</taxon>
        <taxon>Chytridiomycota incertae sedis</taxon>
        <taxon>Chytridiomycetes</taxon>
        <taxon>Chytridiomycetes incertae sedis</taxon>
        <taxon>Blyttiomyces</taxon>
    </lineage>
</organism>
<dbReference type="AlphaFoldDB" id="A0A4P9VX03"/>
<dbReference type="InterPro" id="IPR032727">
    <property type="entry name" value="CLAMP"/>
</dbReference>
<dbReference type="PANTHER" id="PTHR28457">
    <property type="entry name" value="COILED-COIL DOMAIN-CONTAINING PROTEIN 189"/>
    <property type="match status" value="1"/>
</dbReference>
<dbReference type="Pfam" id="PF14769">
    <property type="entry name" value="CLAMP"/>
    <property type="match status" value="1"/>
</dbReference>
<proteinExistence type="predicted"/>
<dbReference type="EMBL" id="ML002076">
    <property type="protein sequence ID" value="RKO82800.1"/>
    <property type="molecule type" value="Genomic_DNA"/>
</dbReference>
<evidence type="ECO:0000256" key="1">
    <source>
        <dbReference type="SAM" id="Coils"/>
    </source>
</evidence>
<evidence type="ECO:0000313" key="2">
    <source>
        <dbReference type="EMBL" id="RKO82800.1"/>
    </source>
</evidence>